<feature type="transmembrane region" description="Helical" evidence="8">
    <location>
        <begin position="244"/>
        <end position="267"/>
    </location>
</feature>
<dbReference type="EMBL" id="AMBO01000321">
    <property type="protein sequence ID" value="EKD01311.1"/>
    <property type="molecule type" value="Genomic_DNA"/>
</dbReference>
<feature type="transmembrane region" description="Helical" evidence="8">
    <location>
        <begin position="449"/>
        <end position="470"/>
    </location>
</feature>
<evidence type="ECO:0000256" key="2">
    <source>
        <dbReference type="ARBA" id="ARBA00008335"/>
    </source>
</evidence>
<dbReference type="Gene3D" id="1.20.1250.20">
    <property type="entry name" value="MFS general substrate transporter like domains"/>
    <property type="match status" value="1"/>
</dbReference>
<evidence type="ECO:0000256" key="7">
    <source>
        <dbReference type="SAM" id="MobiDB-lite"/>
    </source>
</evidence>
<dbReference type="GO" id="GO:0022857">
    <property type="term" value="F:transmembrane transporter activity"/>
    <property type="evidence" value="ECO:0007669"/>
    <property type="project" value="InterPro"/>
</dbReference>
<organism evidence="10 11">
    <name type="scientific">Trichosporon asahii var. asahii (strain CBS 8904)</name>
    <name type="common">Yeast</name>
    <dbReference type="NCBI Taxonomy" id="1220162"/>
    <lineage>
        <taxon>Eukaryota</taxon>
        <taxon>Fungi</taxon>
        <taxon>Dikarya</taxon>
        <taxon>Basidiomycota</taxon>
        <taxon>Agaricomycotina</taxon>
        <taxon>Tremellomycetes</taxon>
        <taxon>Trichosporonales</taxon>
        <taxon>Trichosporonaceae</taxon>
        <taxon>Trichosporon</taxon>
    </lineage>
</organism>
<evidence type="ECO:0000313" key="11">
    <source>
        <dbReference type="Proteomes" id="UP000006757"/>
    </source>
</evidence>
<evidence type="ECO:0000256" key="1">
    <source>
        <dbReference type="ARBA" id="ARBA00004127"/>
    </source>
</evidence>
<dbReference type="HOGENOM" id="CLU_021993_6_0_1"/>
<sequence length="540" mass="58738">MSFDEKYEPPEASQAAVEKLAEAPGPSPPPPLERVASQTYNYGAPGTMEPHAGTGLSLVESSSGHKHQHQYLWKRLAKPLPLPSKARYNVMIGTLFLVMFLAGWNDGSQGPLLPSLQRYYGINYFVVSLIWMFNALGFFFAGLSNVYLTDWFGFGIVCPFGSGMQVLAYVLICWGGPYPLFCFAFVLNGFGLGLQDAQVNTLASRLPRHASTIMFLLHAMYGLGATVAPLVSTQFVKSMDQHVYYYYCVSLGLAFFTMSALIVVFGLRTEDQILGPRAEEEEKTTTVAVETDAAVPIETALAEPPTLGEHPTTTTATTATANDEERVVGISEKETRKDDRGANPTSNNKMKLLLRTPSVYMMCFFMLLYVGVEVAIGGWATSFIIDERGGNDSAGYVTSGYFGGITIGRVVLIPVTRALGMSNAIFIYTLIAIALEIVIWTTRSIVGNAVLYAIIGVLLGPMYPIVMVVVGRIIPDRLQGGAIGLIASLGQVGSAIIPFMTGGVAQHTGIWVLQPLMLSLMAGWLVFWIFVPRTQKGWRA</sequence>
<feature type="transmembrane region" description="Helical" evidence="8">
    <location>
        <begin position="124"/>
        <end position="144"/>
    </location>
</feature>
<dbReference type="InParanoid" id="K1VKM5"/>
<feature type="transmembrane region" description="Helical" evidence="8">
    <location>
        <begin position="393"/>
        <end position="412"/>
    </location>
</feature>
<gene>
    <name evidence="10" type="ORF">A1Q2_04389</name>
</gene>
<dbReference type="InterPro" id="IPR036259">
    <property type="entry name" value="MFS_trans_sf"/>
</dbReference>
<dbReference type="GO" id="GO:0012505">
    <property type="term" value="C:endomembrane system"/>
    <property type="evidence" value="ECO:0007669"/>
    <property type="project" value="UniProtKB-SubCell"/>
</dbReference>
<dbReference type="InterPro" id="IPR011701">
    <property type="entry name" value="MFS"/>
</dbReference>
<comment type="subcellular location">
    <subcellularLocation>
        <location evidence="1">Endomembrane system</location>
        <topology evidence="1">Multi-pass membrane protein</topology>
    </subcellularLocation>
</comment>
<dbReference type="STRING" id="1220162.K1VKM5"/>
<feature type="transmembrane region" description="Helical" evidence="8">
    <location>
        <begin position="178"/>
        <end position="194"/>
    </location>
</feature>
<dbReference type="OMA" id="CACFANI"/>
<dbReference type="eggNOG" id="ENOG502QU6M">
    <property type="taxonomic scope" value="Eukaryota"/>
</dbReference>
<dbReference type="FunFam" id="1.20.1250.20:FF:000286">
    <property type="entry name" value="MFS efflux transporter"/>
    <property type="match status" value="1"/>
</dbReference>
<feature type="transmembrane region" description="Helical" evidence="8">
    <location>
        <begin position="424"/>
        <end position="443"/>
    </location>
</feature>
<reference evidence="10 11" key="1">
    <citation type="journal article" date="2012" name="Eukaryot. Cell">
        <title>Genome sequence of the Trichosporon asahii environmental strain CBS 8904.</title>
        <authorList>
            <person name="Yang R.Y."/>
            <person name="Li H.T."/>
            <person name="Zhu H."/>
            <person name="Zhou G.P."/>
            <person name="Wang M."/>
            <person name="Wang L."/>
        </authorList>
    </citation>
    <scope>NUCLEOTIDE SEQUENCE [LARGE SCALE GENOMIC DNA]</scope>
    <source>
        <strain evidence="10 11">CBS 8904</strain>
    </source>
</reference>
<keyword evidence="11" id="KW-1185">Reference proteome</keyword>
<evidence type="ECO:0000256" key="3">
    <source>
        <dbReference type="ARBA" id="ARBA00022448"/>
    </source>
</evidence>
<dbReference type="SUPFAM" id="SSF103473">
    <property type="entry name" value="MFS general substrate transporter"/>
    <property type="match status" value="1"/>
</dbReference>
<evidence type="ECO:0000256" key="4">
    <source>
        <dbReference type="ARBA" id="ARBA00022692"/>
    </source>
</evidence>
<evidence type="ECO:0000259" key="9">
    <source>
        <dbReference type="PROSITE" id="PS50850"/>
    </source>
</evidence>
<keyword evidence="6 8" id="KW-0472">Membrane</keyword>
<feature type="transmembrane region" description="Helical" evidence="8">
    <location>
        <begin position="482"/>
        <end position="505"/>
    </location>
</feature>
<feature type="transmembrane region" description="Helical" evidence="8">
    <location>
        <begin position="359"/>
        <end position="381"/>
    </location>
</feature>
<accession>K1VKM5</accession>
<dbReference type="GO" id="GO:0016020">
    <property type="term" value="C:membrane"/>
    <property type="evidence" value="ECO:0007669"/>
    <property type="project" value="TreeGrafter"/>
</dbReference>
<dbReference type="Proteomes" id="UP000006757">
    <property type="component" value="Unassembled WGS sequence"/>
</dbReference>
<dbReference type="AlphaFoldDB" id="K1VKM5"/>
<keyword evidence="5 8" id="KW-1133">Transmembrane helix</keyword>
<evidence type="ECO:0000256" key="8">
    <source>
        <dbReference type="SAM" id="Phobius"/>
    </source>
</evidence>
<dbReference type="InterPro" id="IPR051788">
    <property type="entry name" value="MFS_Transporter"/>
</dbReference>
<comment type="caution">
    <text evidence="10">The sequence shown here is derived from an EMBL/GenBank/DDBJ whole genome shotgun (WGS) entry which is preliminary data.</text>
</comment>
<dbReference type="InterPro" id="IPR020846">
    <property type="entry name" value="MFS_dom"/>
</dbReference>
<feature type="region of interest" description="Disordered" evidence="7">
    <location>
        <begin position="1"/>
        <end position="37"/>
    </location>
</feature>
<feature type="transmembrane region" description="Helical" evidence="8">
    <location>
        <begin position="511"/>
        <end position="531"/>
    </location>
</feature>
<name>K1VKM5_TRIAC</name>
<dbReference type="PANTHER" id="PTHR23514">
    <property type="entry name" value="BYPASS OF STOP CODON PROTEIN 6"/>
    <property type="match status" value="1"/>
</dbReference>
<dbReference type="PROSITE" id="PS50850">
    <property type="entry name" value="MFS"/>
    <property type="match status" value="1"/>
</dbReference>
<comment type="similarity">
    <text evidence="2">Belongs to the major facilitator superfamily.</text>
</comment>
<evidence type="ECO:0000313" key="10">
    <source>
        <dbReference type="EMBL" id="EKD01311.1"/>
    </source>
</evidence>
<evidence type="ECO:0000256" key="6">
    <source>
        <dbReference type="ARBA" id="ARBA00023136"/>
    </source>
</evidence>
<feature type="domain" description="Major facilitator superfamily (MFS) profile" evidence="9">
    <location>
        <begin position="359"/>
        <end position="540"/>
    </location>
</feature>
<keyword evidence="4 8" id="KW-0812">Transmembrane</keyword>
<dbReference type="OrthoDB" id="413079at2759"/>
<evidence type="ECO:0000256" key="5">
    <source>
        <dbReference type="ARBA" id="ARBA00022989"/>
    </source>
</evidence>
<keyword evidence="3" id="KW-0813">Transport</keyword>
<feature type="transmembrane region" description="Helical" evidence="8">
    <location>
        <begin position="215"/>
        <end position="232"/>
    </location>
</feature>
<dbReference type="Pfam" id="PF07690">
    <property type="entry name" value="MFS_1"/>
    <property type="match status" value="1"/>
</dbReference>
<proteinExistence type="inferred from homology"/>
<protein>
    <recommendedName>
        <fullName evidence="9">Major facilitator superfamily (MFS) profile domain-containing protein</fullName>
    </recommendedName>
</protein>
<dbReference type="PANTHER" id="PTHR23514:SF3">
    <property type="entry name" value="BYPASS OF STOP CODON PROTEIN 6"/>
    <property type="match status" value="1"/>
</dbReference>
<feature type="transmembrane region" description="Helical" evidence="8">
    <location>
        <begin position="86"/>
        <end position="104"/>
    </location>
</feature>